<organism evidence="1 2">
    <name type="scientific">Trifolium medium</name>
    <dbReference type="NCBI Taxonomy" id="97028"/>
    <lineage>
        <taxon>Eukaryota</taxon>
        <taxon>Viridiplantae</taxon>
        <taxon>Streptophyta</taxon>
        <taxon>Embryophyta</taxon>
        <taxon>Tracheophyta</taxon>
        <taxon>Spermatophyta</taxon>
        <taxon>Magnoliopsida</taxon>
        <taxon>eudicotyledons</taxon>
        <taxon>Gunneridae</taxon>
        <taxon>Pentapetalae</taxon>
        <taxon>rosids</taxon>
        <taxon>fabids</taxon>
        <taxon>Fabales</taxon>
        <taxon>Fabaceae</taxon>
        <taxon>Papilionoideae</taxon>
        <taxon>50 kb inversion clade</taxon>
        <taxon>NPAAA clade</taxon>
        <taxon>Hologalegina</taxon>
        <taxon>IRL clade</taxon>
        <taxon>Trifolieae</taxon>
        <taxon>Trifolium</taxon>
    </lineage>
</organism>
<dbReference type="AlphaFoldDB" id="A0A392PM76"/>
<reference evidence="1 2" key="1">
    <citation type="journal article" date="2018" name="Front. Plant Sci.">
        <title>Red Clover (Trifolium pratense) and Zigzag Clover (T. medium) - A Picture of Genomic Similarities and Differences.</title>
        <authorList>
            <person name="Dluhosova J."/>
            <person name="Istvanek J."/>
            <person name="Nedelnik J."/>
            <person name="Repkova J."/>
        </authorList>
    </citation>
    <scope>NUCLEOTIDE SEQUENCE [LARGE SCALE GENOMIC DNA]</scope>
    <source>
        <strain evidence="2">cv. 10/8</strain>
        <tissue evidence="1">Leaf</tissue>
    </source>
</reference>
<dbReference type="EMBL" id="LXQA010087246">
    <property type="protein sequence ID" value="MCI13188.1"/>
    <property type="molecule type" value="Genomic_DNA"/>
</dbReference>
<keyword evidence="2" id="KW-1185">Reference proteome</keyword>
<sequence>MKRLVTERNCLETRQRGFKYFKRFKQLWRLPPSSMRNLKIDSQQSSGKYKSAAAVLLLLFFLTVRTNTDTADDMSAAITTISIFIVSE</sequence>
<evidence type="ECO:0000313" key="2">
    <source>
        <dbReference type="Proteomes" id="UP000265520"/>
    </source>
</evidence>
<proteinExistence type="predicted"/>
<accession>A0A392PM76</accession>
<comment type="caution">
    <text evidence="1">The sequence shown here is derived from an EMBL/GenBank/DDBJ whole genome shotgun (WGS) entry which is preliminary data.</text>
</comment>
<evidence type="ECO:0000313" key="1">
    <source>
        <dbReference type="EMBL" id="MCI13188.1"/>
    </source>
</evidence>
<name>A0A392PM76_9FABA</name>
<protein>
    <submittedName>
        <fullName evidence="1">Uncharacterized protein</fullName>
    </submittedName>
</protein>
<dbReference type="Proteomes" id="UP000265520">
    <property type="component" value="Unassembled WGS sequence"/>
</dbReference>